<dbReference type="InterPro" id="IPR044398">
    <property type="entry name" value="Globin-sensor_dom"/>
</dbReference>
<dbReference type="Pfam" id="PF00990">
    <property type="entry name" value="GGDEF"/>
    <property type="match status" value="1"/>
</dbReference>
<dbReference type="SMART" id="SM00267">
    <property type="entry name" value="GGDEF"/>
    <property type="match status" value="1"/>
</dbReference>
<dbReference type="CDD" id="cd01949">
    <property type="entry name" value="GGDEF"/>
    <property type="match status" value="1"/>
</dbReference>
<gene>
    <name evidence="6" type="ORF">B1202_10105</name>
</gene>
<dbReference type="CDD" id="cd14758">
    <property type="entry name" value="GS_GGDEF_1"/>
    <property type="match status" value="1"/>
</dbReference>
<dbReference type="GO" id="GO:0020037">
    <property type="term" value="F:heme binding"/>
    <property type="evidence" value="ECO:0007669"/>
    <property type="project" value="InterPro"/>
</dbReference>
<dbReference type="GO" id="GO:0052621">
    <property type="term" value="F:diguanylate cyclase activity"/>
    <property type="evidence" value="ECO:0007669"/>
    <property type="project" value="UniProtKB-EC"/>
</dbReference>
<dbReference type="Gene3D" id="1.10.490.10">
    <property type="entry name" value="Globins"/>
    <property type="match status" value="1"/>
</dbReference>
<evidence type="ECO:0000256" key="1">
    <source>
        <dbReference type="ARBA" id="ARBA00012528"/>
    </source>
</evidence>
<dbReference type="InterPro" id="IPR012292">
    <property type="entry name" value="Globin/Proto"/>
</dbReference>
<dbReference type="AlphaFoldDB" id="A0A1T1GW96"/>
<evidence type="ECO:0000259" key="5">
    <source>
        <dbReference type="PROSITE" id="PS50887"/>
    </source>
</evidence>
<keyword evidence="7" id="KW-1185">Reference proteome</keyword>
<dbReference type="GO" id="GO:0019825">
    <property type="term" value="F:oxygen binding"/>
    <property type="evidence" value="ECO:0007669"/>
    <property type="project" value="InterPro"/>
</dbReference>
<evidence type="ECO:0000256" key="4">
    <source>
        <dbReference type="ARBA" id="ARBA00034247"/>
    </source>
</evidence>
<feature type="domain" description="GGDEF" evidence="5">
    <location>
        <begin position="228"/>
        <end position="354"/>
    </location>
</feature>
<evidence type="ECO:0000313" key="6">
    <source>
        <dbReference type="EMBL" id="OOV81795.1"/>
    </source>
</evidence>
<sequence length="360" mass="41321">MKATNQTLMHQMHISMQDIERRKQLLGLTDLELAELASIGGIVAPILDSMVEEFYENQTSIPEIATLIGDLDTLKRLQRAQHQYLLDLFSGRYDSAYVNNRLRIGLVHKRIGVEPKLYLSAVHTLKTMLFRLIQRTFNDTEQYQRIINTLEKLFMFDTTLVVETYVWSLINEVKISREKMEQYAHALEFRAQEMEELSQRDPLTGLLNVRHLSTLLTSILYTAQRNHEPVTVVFIDINDFKKINDEQGHPRGDQVLQTVAAAIKSVARLDDHCFRYGGDEFCLVLPGCSEKHVEGSFIPRLLEAVAEMEAGLSLSIGLCQTDHQQGYVDAMSLVQQADAKMYQEKKNYKRLQEQPMSKEA</sequence>
<dbReference type="InterPro" id="IPR009050">
    <property type="entry name" value="Globin-like_sf"/>
</dbReference>
<dbReference type="InterPro" id="IPR029787">
    <property type="entry name" value="Nucleotide_cyclase"/>
</dbReference>
<dbReference type="Gene3D" id="3.30.70.270">
    <property type="match status" value="1"/>
</dbReference>
<proteinExistence type="predicted"/>
<comment type="catalytic activity">
    <reaction evidence="4">
        <text>2 GTP = 3',3'-c-di-GMP + 2 diphosphate</text>
        <dbReference type="Rhea" id="RHEA:24898"/>
        <dbReference type="ChEBI" id="CHEBI:33019"/>
        <dbReference type="ChEBI" id="CHEBI:37565"/>
        <dbReference type="ChEBI" id="CHEBI:58805"/>
        <dbReference type="EC" id="2.7.7.65"/>
    </reaction>
</comment>
<organism evidence="6 7">
    <name type="scientific">Acinetobacter amyesii</name>
    <dbReference type="NCBI Taxonomy" id="2942470"/>
    <lineage>
        <taxon>Bacteria</taxon>
        <taxon>Pseudomonadati</taxon>
        <taxon>Pseudomonadota</taxon>
        <taxon>Gammaproteobacteria</taxon>
        <taxon>Moraxellales</taxon>
        <taxon>Moraxellaceae</taxon>
        <taxon>Acinetobacter</taxon>
    </lineage>
</organism>
<dbReference type="InterPro" id="IPR043128">
    <property type="entry name" value="Rev_trsase/Diguanyl_cyclase"/>
</dbReference>
<dbReference type="EMBL" id="MVKX01000006">
    <property type="protein sequence ID" value="OOV81795.1"/>
    <property type="molecule type" value="Genomic_DNA"/>
</dbReference>
<dbReference type="Proteomes" id="UP000191160">
    <property type="component" value="Unassembled WGS sequence"/>
</dbReference>
<dbReference type="EC" id="2.7.7.65" evidence="1"/>
<dbReference type="SUPFAM" id="SSF55073">
    <property type="entry name" value="Nucleotide cyclase"/>
    <property type="match status" value="1"/>
</dbReference>
<dbReference type="Pfam" id="PF11563">
    <property type="entry name" value="Protoglobin"/>
    <property type="match status" value="1"/>
</dbReference>
<dbReference type="PANTHER" id="PTHR45138:SF9">
    <property type="entry name" value="DIGUANYLATE CYCLASE DGCM-RELATED"/>
    <property type="match status" value="1"/>
</dbReference>
<dbReference type="InterPro" id="IPR050469">
    <property type="entry name" value="Diguanylate_Cyclase"/>
</dbReference>
<dbReference type="RefSeq" id="WP_078190471.1">
    <property type="nucleotide sequence ID" value="NZ_JAMCOZ010000006.1"/>
</dbReference>
<protein>
    <recommendedName>
        <fullName evidence="2">Diguanylate cyclase DosC</fullName>
        <ecNumber evidence="1">2.7.7.65</ecNumber>
    </recommendedName>
    <alternativeName>
        <fullName evidence="3">Direct oxygen-sensing cyclase</fullName>
    </alternativeName>
</protein>
<dbReference type="NCBIfam" id="TIGR00254">
    <property type="entry name" value="GGDEF"/>
    <property type="match status" value="1"/>
</dbReference>
<evidence type="ECO:0000256" key="2">
    <source>
        <dbReference type="ARBA" id="ARBA00015125"/>
    </source>
</evidence>
<comment type="caution">
    <text evidence="6">The sequence shown here is derived from an EMBL/GenBank/DDBJ whole genome shotgun (WGS) entry which is preliminary data.</text>
</comment>
<dbReference type="PANTHER" id="PTHR45138">
    <property type="entry name" value="REGULATORY COMPONENTS OF SENSORY TRANSDUCTION SYSTEM"/>
    <property type="match status" value="1"/>
</dbReference>
<dbReference type="InterPro" id="IPR000160">
    <property type="entry name" value="GGDEF_dom"/>
</dbReference>
<reference evidence="6 7" key="1">
    <citation type="submission" date="2017-02" db="EMBL/GenBank/DDBJ databases">
        <title>Acinetobacter sp. ANC 4945, whole genome shotgun sequencing project.</title>
        <authorList>
            <person name="Radolfova-Krizova L."/>
            <person name="Al Atrouni A."/>
            <person name="Nemec A."/>
        </authorList>
    </citation>
    <scope>NUCLEOTIDE SEQUENCE [LARGE SCALE GENOMIC DNA]</scope>
    <source>
        <strain evidence="6 7">ANC 4945</strain>
    </source>
</reference>
<name>A0A1T1GW96_9GAMM</name>
<accession>A0A1T1GW96</accession>
<evidence type="ECO:0000313" key="7">
    <source>
        <dbReference type="Proteomes" id="UP000191160"/>
    </source>
</evidence>
<evidence type="ECO:0000256" key="3">
    <source>
        <dbReference type="ARBA" id="ARBA00029839"/>
    </source>
</evidence>
<dbReference type="PROSITE" id="PS50887">
    <property type="entry name" value="GGDEF"/>
    <property type="match status" value="1"/>
</dbReference>
<dbReference type="SUPFAM" id="SSF46458">
    <property type="entry name" value="Globin-like"/>
    <property type="match status" value="1"/>
</dbReference>